<organism evidence="2 3">
    <name type="scientific">Dissophora globulifera</name>
    <dbReference type="NCBI Taxonomy" id="979702"/>
    <lineage>
        <taxon>Eukaryota</taxon>
        <taxon>Fungi</taxon>
        <taxon>Fungi incertae sedis</taxon>
        <taxon>Mucoromycota</taxon>
        <taxon>Mortierellomycotina</taxon>
        <taxon>Mortierellomycetes</taxon>
        <taxon>Mortierellales</taxon>
        <taxon>Mortierellaceae</taxon>
        <taxon>Dissophora</taxon>
    </lineage>
</organism>
<dbReference type="EMBL" id="JAAAIP010000797">
    <property type="protein sequence ID" value="KAG0312585.1"/>
    <property type="molecule type" value="Genomic_DNA"/>
</dbReference>
<dbReference type="InterPro" id="IPR007364">
    <property type="entry name" value="SFM1-like"/>
</dbReference>
<sequence length="227" mass="25553">MAKNYIIEHMEEGMHDWCKLEYEHMVSVCGPDHVYFTALTPKTLADMPETLSKAHCHTEDILTMGDRIPHEKVCLLDPASPHVLSPEDGDKYDFFLFGGILGDDPPRDRTGELRKLGFVTRHLGPIQMTTDTALNVTRRIVEGKVPLDQIPFVDHPEIKLRKKETVTMPFRYIALPPKEPSSADATSLDEATGSTKKAKKPRQPEPLLPPGMIELLKKDNDTALDLF</sequence>
<proteinExistence type="predicted"/>
<dbReference type="CDD" id="cd18090">
    <property type="entry name" value="Arginine_MT_Sfm1"/>
    <property type="match status" value="1"/>
</dbReference>
<accession>A0A9P6UNC9</accession>
<evidence type="ECO:0008006" key="4">
    <source>
        <dbReference type="Google" id="ProtNLM"/>
    </source>
</evidence>
<feature type="region of interest" description="Disordered" evidence="1">
    <location>
        <begin position="175"/>
        <end position="212"/>
    </location>
</feature>
<evidence type="ECO:0000313" key="2">
    <source>
        <dbReference type="EMBL" id="KAG0312585.1"/>
    </source>
</evidence>
<protein>
    <recommendedName>
        <fullName evidence="4">DUF431-domain-containing protein</fullName>
    </recommendedName>
</protein>
<reference evidence="2" key="1">
    <citation type="journal article" date="2020" name="Fungal Divers.">
        <title>Resolving the Mortierellaceae phylogeny through synthesis of multi-gene phylogenetics and phylogenomics.</title>
        <authorList>
            <person name="Vandepol N."/>
            <person name="Liber J."/>
            <person name="Desiro A."/>
            <person name="Na H."/>
            <person name="Kennedy M."/>
            <person name="Barry K."/>
            <person name="Grigoriev I.V."/>
            <person name="Miller A.N."/>
            <person name="O'Donnell K."/>
            <person name="Stajich J.E."/>
            <person name="Bonito G."/>
        </authorList>
    </citation>
    <scope>NUCLEOTIDE SEQUENCE</scope>
    <source>
        <strain evidence="2">REB-010B</strain>
    </source>
</reference>
<gene>
    <name evidence="2" type="ORF">BGZ99_009386</name>
</gene>
<dbReference type="Proteomes" id="UP000738325">
    <property type="component" value="Unassembled WGS sequence"/>
</dbReference>
<comment type="caution">
    <text evidence="2">The sequence shown here is derived from an EMBL/GenBank/DDBJ whole genome shotgun (WGS) entry which is preliminary data.</text>
</comment>
<dbReference type="GO" id="GO:0035241">
    <property type="term" value="F:protein-arginine omega-N monomethyltransferase activity"/>
    <property type="evidence" value="ECO:0007669"/>
    <property type="project" value="TreeGrafter"/>
</dbReference>
<name>A0A9P6UNC9_9FUNG</name>
<dbReference type="PANTHER" id="PTHR35517">
    <property type="entry name" value="PROTEIN ARGININE N-METHYLTRANSFERASE SFM1"/>
    <property type="match status" value="1"/>
</dbReference>
<dbReference type="AlphaFoldDB" id="A0A9P6UNC9"/>
<dbReference type="PANTHER" id="PTHR35517:SF1">
    <property type="entry name" value="PROTEIN ARGININE N-METHYLTRANSFERASE SFM1"/>
    <property type="match status" value="1"/>
</dbReference>
<keyword evidence="3" id="KW-1185">Reference proteome</keyword>
<evidence type="ECO:0000256" key="1">
    <source>
        <dbReference type="SAM" id="MobiDB-lite"/>
    </source>
</evidence>
<evidence type="ECO:0000313" key="3">
    <source>
        <dbReference type="Proteomes" id="UP000738325"/>
    </source>
</evidence>
<dbReference type="OrthoDB" id="373498at2759"/>
<dbReference type="Pfam" id="PF04252">
    <property type="entry name" value="SFM1-like"/>
    <property type="match status" value="1"/>
</dbReference>